<dbReference type="SUPFAM" id="SSF103473">
    <property type="entry name" value="MFS general substrate transporter"/>
    <property type="match status" value="1"/>
</dbReference>
<feature type="transmembrane region" description="Helical" evidence="6">
    <location>
        <begin position="209"/>
        <end position="228"/>
    </location>
</feature>
<feature type="transmembrane region" description="Helical" evidence="6">
    <location>
        <begin position="141"/>
        <end position="164"/>
    </location>
</feature>
<dbReference type="GO" id="GO:0005886">
    <property type="term" value="C:plasma membrane"/>
    <property type="evidence" value="ECO:0007669"/>
    <property type="project" value="UniProtKB-SubCell"/>
</dbReference>
<accession>A0AA90R3C0</accession>
<feature type="transmembrane region" description="Helical" evidence="6">
    <location>
        <begin position="397"/>
        <end position="417"/>
    </location>
</feature>
<reference evidence="8" key="1">
    <citation type="submission" date="2023-08" db="EMBL/GenBank/DDBJ databases">
        <title>Nitrogen cycling bacteria in agricultural field soils.</title>
        <authorList>
            <person name="Jang J."/>
        </authorList>
    </citation>
    <scope>NUCLEOTIDE SEQUENCE</scope>
    <source>
        <strain evidence="8">PS3-36</strain>
    </source>
</reference>
<feature type="transmembrane region" description="Helical" evidence="6">
    <location>
        <begin position="303"/>
        <end position="320"/>
    </location>
</feature>
<keyword evidence="2" id="KW-0813">Transport</keyword>
<evidence type="ECO:0000259" key="7">
    <source>
        <dbReference type="PROSITE" id="PS50850"/>
    </source>
</evidence>
<feature type="transmembrane region" description="Helical" evidence="6">
    <location>
        <begin position="170"/>
        <end position="189"/>
    </location>
</feature>
<dbReference type="PROSITE" id="PS50850">
    <property type="entry name" value="MFS"/>
    <property type="match status" value="1"/>
</dbReference>
<dbReference type="EMBL" id="JAVGVR010000001">
    <property type="protein sequence ID" value="MDQ6596081.1"/>
    <property type="molecule type" value="Genomic_DNA"/>
</dbReference>
<gene>
    <name evidence="8" type="ORF">RCG21_06680</name>
</gene>
<feature type="transmembrane region" description="Helical" evidence="6">
    <location>
        <begin position="101"/>
        <end position="121"/>
    </location>
</feature>
<feature type="transmembrane region" description="Helical" evidence="6">
    <location>
        <begin position="14"/>
        <end position="39"/>
    </location>
</feature>
<feature type="transmembrane region" description="Helical" evidence="6">
    <location>
        <begin position="234"/>
        <end position="250"/>
    </location>
</feature>
<evidence type="ECO:0000313" key="9">
    <source>
        <dbReference type="Proteomes" id="UP001178888"/>
    </source>
</evidence>
<dbReference type="InterPro" id="IPR020846">
    <property type="entry name" value="MFS_dom"/>
</dbReference>
<sequence>MSKSINQNFFNQKLIAPMILGSILNPINSSIISVALIPIGHAFGAPPSQTAWLISALYLATAIGQPVVGKLIDLYGPRLLFLIATSLVGISSLIATFAPDFWWLVVARVLLGFGTCAGYPASMYLIRSEGERTGVESPTSILTLLAISNQTIAVIGPTLGGLLIEVGGWQSTFIVNIPLSLACIFLGYLHFPRLPANSVREKKIASFDFTGMFFFGATLISALLFLMSPSFHRIYLFIIAIIMGVIFAILEFKIKNPFIDVRLLSDNSSLLLTYTRSLLSAIVSYSILYGYTQWLEKGRGLSPSHTGLLLLPMFLIAIIVSRLTGKSPAIRLKLIVGSIVQFIAMILLLFTNHNSHLIFLAAIVLLFGIPQGLLNLANQNAVYFQAYPEQIGASAGLLRTFMYMGAMIASAANGLFLKSDAMTTGIHHIALFTGGTSFILILITLLDRSLNRVGNKNRLKKV</sequence>
<feature type="transmembrane region" description="Helical" evidence="6">
    <location>
        <begin position="51"/>
        <end position="72"/>
    </location>
</feature>
<comment type="subcellular location">
    <subcellularLocation>
        <location evidence="1">Cell membrane</location>
        <topology evidence="1">Multi-pass membrane protein</topology>
    </subcellularLocation>
</comment>
<keyword evidence="5 6" id="KW-0472">Membrane</keyword>
<dbReference type="InterPro" id="IPR011701">
    <property type="entry name" value="MFS"/>
</dbReference>
<feature type="domain" description="Major facilitator superfamily (MFS) profile" evidence="7">
    <location>
        <begin position="14"/>
        <end position="452"/>
    </location>
</feature>
<organism evidence="8 9">
    <name type="scientific">Bacillus salipaludis</name>
    <dbReference type="NCBI Taxonomy" id="2547811"/>
    <lineage>
        <taxon>Bacteria</taxon>
        <taxon>Bacillati</taxon>
        <taxon>Bacillota</taxon>
        <taxon>Bacilli</taxon>
        <taxon>Bacillales</taxon>
        <taxon>Bacillaceae</taxon>
        <taxon>Bacillus</taxon>
    </lineage>
</organism>
<evidence type="ECO:0000256" key="6">
    <source>
        <dbReference type="SAM" id="Phobius"/>
    </source>
</evidence>
<keyword evidence="4 6" id="KW-1133">Transmembrane helix</keyword>
<proteinExistence type="predicted"/>
<evidence type="ECO:0000256" key="2">
    <source>
        <dbReference type="ARBA" id="ARBA00022448"/>
    </source>
</evidence>
<evidence type="ECO:0000256" key="5">
    <source>
        <dbReference type="ARBA" id="ARBA00023136"/>
    </source>
</evidence>
<dbReference type="AlphaFoldDB" id="A0AA90R3C0"/>
<dbReference type="Proteomes" id="UP001178888">
    <property type="component" value="Unassembled WGS sequence"/>
</dbReference>
<comment type="caution">
    <text evidence="8">The sequence shown here is derived from an EMBL/GenBank/DDBJ whole genome shotgun (WGS) entry which is preliminary data.</text>
</comment>
<feature type="transmembrane region" description="Helical" evidence="6">
    <location>
        <begin position="79"/>
        <end position="95"/>
    </location>
</feature>
<dbReference type="RefSeq" id="WP_235824889.1">
    <property type="nucleotide sequence ID" value="NZ_JAVGVR010000001.1"/>
</dbReference>
<dbReference type="Gene3D" id="1.20.1720.10">
    <property type="entry name" value="Multidrug resistance protein D"/>
    <property type="match status" value="1"/>
</dbReference>
<dbReference type="Gene3D" id="1.20.1250.20">
    <property type="entry name" value="MFS general substrate transporter like domains"/>
    <property type="match status" value="1"/>
</dbReference>
<protein>
    <submittedName>
        <fullName evidence="8">MFS transporter</fullName>
    </submittedName>
</protein>
<feature type="transmembrane region" description="Helical" evidence="6">
    <location>
        <begin position="332"/>
        <end position="351"/>
    </location>
</feature>
<evidence type="ECO:0000313" key="8">
    <source>
        <dbReference type="EMBL" id="MDQ6596081.1"/>
    </source>
</evidence>
<keyword evidence="9" id="KW-1185">Reference proteome</keyword>
<feature type="transmembrane region" description="Helical" evidence="6">
    <location>
        <begin position="429"/>
        <end position="446"/>
    </location>
</feature>
<feature type="transmembrane region" description="Helical" evidence="6">
    <location>
        <begin position="271"/>
        <end position="291"/>
    </location>
</feature>
<dbReference type="GO" id="GO:0022857">
    <property type="term" value="F:transmembrane transporter activity"/>
    <property type="evidence" value="ECO:0007669"/>
    <property type="project" value="InterPro"/>
</dbReference>
<dbReference type="InterPro" id="IPR036259">
    <property type="entry name" value="MFS_trans_sf"/>
</dbReference>
<evidence type="ECO:0000256" key="4">
    <source>
        <dbReference type="ARBA" id="ARBA00022989"/>
    </source>
</evidence>
<dbReference type="PANTHER" id="PTHR42718:SF9">
    <property type="entry name" value="MAJOR FACILITATOR SUPERFAMILY MULTIDRUG TRANSPORTER MFSC"/>
    <property type="match status" value="1"/>
</dbReference>
<evidence type="ECO:0000256" key="3">
    <source>
        <dbReference type="ARBA" id="ARBA00022692"/>
    </source>
</evidence>
<name>A0AA90R3C0_9BACI</name>
<keyword evidence="3 6" id="KW-0812">Transmembrane</keyword>
<feature type="transmembrane region" description="Helical" evidence="6">
    <location>
        <begin position="357"/>
        <end position="376"/>
    </location>
</feature>
<evidence type="ECO:0000256" key="1">
    <source>
        <dbReference type="ARBA" id="ARBA00004651"/>
    </source>
</evidence>
<dbReference type="CDD" id="cd17321">
    <property type="entry name" value="MFS_MMR_MDR_like"/>
    <property type="match status" value="1"/>
</dbReference>
<dbReference type="Pfam" id="PF07690">
    <property type="entry name" value="MFS_1"/>
    <property type="match status" value="1"/>
</dbReference>
<dbReference type="PANTHER" id="PTHR42718">
    <property type="entry name" value="MAJOR FACILITATOR SUPERFAMILY MULTIDRUG TRANSPORTER MFSC"/>
    <property type="match status" value="1"/>
</dbReference>